<feature type="region of interest" description="Disordered" evidence="1">
    <location>
        <begin position="1"/>
        <end position="403"/>
    </location>
</feature>
<dbReference type="AlphaFoldDB" id="A0A9P6N494"/>
<feature type="compositionally biased region" description="Polar residues" evidence="1">
    <location>
        <begin position="166"/>
        <end position="179"/>
    </location>
</feature>
<gene>
    <name evidence="2" type="ORF">BGZ80_010343</name>
</gene>
<feature type="compositionally biased region" description="Low complexity" evidence="1">
    <location>
        <begin position="31"/>
        <end position="59"/>
    </location>
</feature>
<comment type="caution">
    <text evidence="2">The sequence shown here is derived from an EMBL/GenBank/DDBJ whole genome shotgun (WGS) entry which is preliminary data.</text>
</comment>
<feature type="non-terminal residue" evidence="2">
    <location>
        <position position="1"/>
    </location>
</feature>
<dbReference type="Proteomes" id="UP000703661">
    <property type="component" value="Unassembled WGS sequence"/>
</dbReference>
<accession>A0A9P6N494</accession>
<dbReference type="OrthoDB" id="2321699at2759"/>
<feature type="compositionally biased region" description="Polar residues" evidence="1">
    <location>
        <begin position="69"/>
        <end position="97"/>
    </location>
</feature>
<proteinExistence type="predicted"/>
<feature type="compositionally biased region" description="Low complexity" evidence="1">
    <location>
        <begin position="230"/>
        <end position="252"/>
    </location>
</feature>
<evidence type="ECO:0000256" key="1">
    <source>
        <dbReference type="SAM" id="MobiDB-lite"/>
    </source>
</evidence>
<sequence>QQQQQQHSKQALEHHNSSLDFFSSLDRDVPSLSPKSVSRPSSSSSSSTSSSLSHSGATSHLPPFPPTPSDFSNFSRIGSVNKSASERNLTQGSNNNTAHKEHAPPTSTPFSTFTNPSGPHEFLGSGTLQASSPSSSSMGQRKKNDPLSSMNFGTSTGPALHGSLSVVASPTLATQSGNRTPDLASIMSPAVTPPPPKTAPKLPARILSAPHHPAPLTAQAHDPMQTKNHSQNQSQSQSQNQSQSQSQKQNPQYTTSRHPATAHAPPVPQLEAISQSRSHSPFPQLPSSTATAAPVQPLPVTPQSFWPRDDSDSDDFFQQVQSPPPPEVPIPSSRKPAPNPISEPIPISVPFKPLPKRTEHQREKSSSSKEALRSPSTKENHSNDTSDPPIVLPSSASPPSVTMISYPPPPPSILYTDDQITISSLHLTIHAFYFPLNTPVTIPLLSITDVETLRSADTNGNAGGVAGWFNYKNWGMSAISDIWWARDPTRTATGAITTAGFTSPSSKAAIKENAPPIHVVVRVKGEWLRKGFGVQHEHGVKVLQEAWKNVKESERGLRPLRPATGLFGDEDEDDLTVEENSLGEATNGESEKRRWLNYQNTWTAYPFADDSPLYLAQQQRRGGSLSSTKSNRYHHLQRFRTNNAAGAAGGTMLLREDESCGDDPLFIDNDLNIHEEI</sequence>
<dbReference type="EMBL" id="JAAAID010000071">
    <property type="protein sequence ID" value="KAG0023118.1"/>
    <property type="molecule type" value="Genomic_DNA"/>
</dbReference>
<feature type="compositionally biased region" description="Polar residues" evidence="1">
    <location>
        <begin position="146"/>
        <end position="157"/>
    </location>
</feature>
<feature type="compositionally biased region" description="Low complexity" evidence="1">
    <location>
        <begin position="104"/>
        <end position="117"/>
    </location>
</feature>
<feature type="compositionally biased region" description="Basic and acidic residues" evidence="1">
    <location>
        <begin position="356"/>
        <end position="384"/>
    </location>
</feature>
<feature type="compositionally biased region" description="Polar residues" evidence="1">
    <location>
        <begin position="272"/>
        <end position="291"/>
    </location>
</feature>
<evidence type="ECO:0000313" key="3">
    <source>
        <dbReference type="Proteomes" id="UP000703661"/>
    </source>
</evidence>
<evidence type="ECO:0000313" key="2">
    <source>
        <dbReference type="EMBL" id="KAG0023118.1"/>
    </source>
</evidence>
<organism evidence="2 3">
    <name type="scientific">Entomortierella chlamydospora</name>
    <dbReference type="NCBI Taxonomy" id="101097"/>
    <lineage>
        <taxon>Eukaryota</taxon>
        <taxon>Fungi</taxon>
        <taxon>Fungi incertae sedis</taxon>
        <taxon>Mucoromycota</taxon>
        <taxon>Mortierellomycotina</taxon>
        <taxon>Mortierellomycetes</taxon>
        <taxon>Mortierellales</taxon>
        <taxon>Mortierellaceae</taxon>
        <taxon>Entomortierella</taxon>
    </lineage>
</organism>
<reference evidence="2" key="1">
    <citation type="journal article" date="2020" name="Fungal Divers.">
        <title>Resolving the Mortierellaceae phylogeny through synthesis of multi-gene phylogenetics and phylogenomics.</title>
        <authorList>
            <person name="Vandepol N."/>
            <person name="Liber J."/>
            <person name="Desiro A."/>
            <person name="Na H."/>
            <person name="Kennedy M."/>
            <person name="Barry K."/>
            <person name="Grigoriev I.V."/>
            <person name="Miller A.N."/>
            <person name="O'Donnell K."/>
            <person name="Stajich J.E."/>
            <person name="Bonito G."/>
        </authorList>
    </citation>
    <scope>NUCLEOTIDE SEQUENCE</scope>
    <source>
        <strain evidence="2">NRRL 2769</strain>
    </source>
</reference>
<protein>
    <submittedName>
        <fullName evidence="2">Uncharacterized protein</fullName>
    </submittedName>
</protein>
<keyword evidence="3" id="KW-1185">Reference proteome</keyword>
<name>A0A9P6N494_9FUNG</name>